<gene>
    <name evidence="1" type="ORF">M408DRAFT_22510</name>
</gene>
<reference evidence="2" key="2">
    <citation type="submission" date="2015-01" db="EMBL/GenBank/DDBJ databases">
        <title>Evolutionary Origins and Diversification of the Mycorrhizal Mutualists.</title>
        <authorList>
            <consortium name="DOE Joint Genome Institute"/>
            <consortium name="Mycorrhizal Genomics Consortium"/>
            <person name="Kohler A."/>
            <person name="Kuo A."/>
            <person name="Nagy L.G."/>
            <person name="Floudas D."/>
            <person name="Copeland A."/>
            <person name="Barry K.W."/>
            <person name="Cichocki N."/>
            <person name="Veneault-Fourrey C."/>
            <person name="LaButti K."/>
            <person name="Lindquist E.A."/>
            <person name="Lipzen A."/>
            <person name="Lundell T."/>
            <person name="Morin E."/>
            <person name="Murat C."/>
            <person name="Riley R."/>
            <person name="Ohm R."/>
            <person name="Sun H."/>
            <person name="Tunlid A."/>
            <person name="Henrissat B."/>
            <person name="Grigoriev I.V."/>
            <person name="Hibbett D.S."/>
            <person name="Martin F."/>
        </authorList>
    </citation>
    <scope>NUCLEOTIDE SEQUENCE [LARGE SCALE GENOMIC DNA]</scope>
    <source>
        <strain evidence="2">MAFF 305830</strain>
    </source>
</reference>
<dbReference type="SUPFAM" id="SSF52047">
    <property type="entry name" value="RNI-like"/>
    <property type="match status" value="1"/>
</dbReference>
<reference evidence="1 2" key="1">
    <citation type="submission" date="2014-04" db="EMBL/GenBank/DDBJ databases">
        <authorList>
            <consortium name="DOE Joint Genome Institute"/>
            <person name="Kuo A."/>
            <person name="Zuccaro A."/>
            <person name="Kohler A."/>
            <person name="Nagy L.G."/>
            <person name="Floudas D."/>
            <person name="Copeland A."/>
            <person name="Barry K.W."/>
            <person name="Cichocki N."/>
            <person name="Veneault-Fourrey C."/>
            <person name="LaButti K."/>
            <person name="Lindquist E.A."/>
            <person name="Lipzen A."/>
            <person name="Lundell T."/>
            <person name="Morin E."/>
            <person name="Murat C."/>
            <person name="Sun H."/>
            <person name="Tunlid A."/>
            <person name="Henrissat B."/>
            <person name="Grigoriev I.V."/>
            <person name="Hibbett D.S."/>
            <person name="Martin F."/>
            <person name="Nordberg H.P."/>
            <person name="Cantor M.N."/>
            <person name="Hua S.X."/>
        </authorList>
    </citation>
    <scope>NUCLEOTIDE SEQUENCE [LARGE SCALE GENOMIC DNA]</scope>
    <source>
        <strain evidence="1 2">MAFF 305830</strain>
    </source>
</reference>
<dbReference type="HOGENOM" id="CLU_015287_2_0_1"/>
<evidence type="ECO:0000313" key="1">
    <source>
        <dbReference type="EMBL" id="KIM30101.1"/>
    </source>
</evidence>
<dbReference type="Proteomes" id="UP000054097">
    <property type="component" value="Unassembled WGS sequence"/>
</dbReference>
<sequence length="603" mass="67987">MKTEIRLIVWDYPAADWDAIGHMLLPTHERIENLTIRSIYDPSLELPSHTTSRYIRTLSKIFGSLNSLPGLKYLEFDRPLEFSASQLQSLQLHPGVCVTSPVEVVGLVTNSEHIIHNRVSNSVVHERFDVCLAVAGTFPSLRTLNVADGDLHSEDELSILSTLGPFSHFTSLTFFQPYISIRLVQTSAYRLTYLSLRITSSWIENLLHHLGLIINLQHLALYIIAIPNPLAVASASYHAQVPSLQTLDLQIYGFYKDMILDVASPFSSLFVAFTILYPDSTAISISGISLRAPYVGSYVQSLSRVDSLSCRDAVDHLPYMRTIILPSLTKLSLDNPDILQHIRAPNLLCLEVFNMMNSSQFERLSFPYLLKLSIHLGWTPAFTYSLNPFKYPELKELTIDLGLQQHIWIRTALSHLTSITIMSDQLPAPQGSILCVELIYYPDSLPSLRELRLNDFVDWNILFFMLKRRNFGLVGIQRIDSFSLPFIPFQFRQYLSFLLGGGLYKAPPKPSLSLETTRRLVCDPEMPGCVRCLKYGCPSCFLTNTCEENISGNPKDIGSLFPDFADPPSAAPAEVTQWGVWLEAKRLLAEEEDLEEEAAKLKL</sequence>
<protein>
    <submittedName>
        <fullName evidence="1">Uncharacterized protein</fullName>
    </submittedName>
</protein>
<evidence type="ECO:0000313" key="2">
    <source>
        <dbReference type="Proteomes" id="UP000054097"/>
    </source>
</evidence>
<name>A0A0C3BFA2_SERVB</name>
<dbReference type="AlphaFoldDB" id="A0A0C3BFA2"/>
<organism evidence="1 2">
    <name type="scientific">Serendipita vermifera MAFF 305830</name>
    <dbReference type="NCBI Taxonomy" id="933852"/>
    <lineage>
        <taxon>Eukaryota</taxon>
        <taxon>Fungi</taxon>
        <taxon>Dikarya</taxon>
        <taxon>Basidiomycota</taxon>
        <taxon>Agaricomycotina</taxon>
        <taxon>Agaricomycetes</taxon>
        <taxon>Sebacinales</taxon>
        <taxon>Serendipitaceae</taxon>
        <taxon>Serendipita</taxon>
    </lineage>
</organism>
<proteinExistence type="predicted"/>
<keyword evidence="2" id="KW-1185">Reference proteome</keyword>
<accession>A0A0C3BFA2</accession>
<dbReference type="EMBL" id="KN824286">
    <property type="protein sequence ID" value="KIM30101.1"/>
    <property type="molecule type" value="Genomic_DNA"/>
</dbReference>